<dbReference type="InterPro" id="IPR036291">
    <property type="entry name" value="NAD(P)-bd_dom_sf"/>
</dbReference>
<dbReference type="Pfam" id="PF00106">
    <property type="entry name" value="adh_short"/>
    <property type="match status" value="1"/>
</dbReference>
<dbReference type="PROSITE" id="PS00061">
    <property type="entry name" value="ADH_SHORT"/>
    <property type="match status" value="1"/>
</dbReference>
<dbReference type="CDD" id="cd05356">
    <property type="entry name" value="17beta-HSD1_like_SDR_c"/>
    <property type="match status" value="1"/>
</dbReference>
<reference evidence="6" key="1">
    <citation type="submission" date="2025-08" db="UniProtKB">
        <authorList>
            <consortium name="Ensembl"/>
        </authorList>
    </citation>
    <scope>IDENTIFICATION</scope>
</reference>
<keyword evidence="4" id="KW-0560">Oxidoreductase</keyword>
<dbReference type="InterPro" id="IPR051019">
    <property type="entry name" value="VLCFA-Steroid_DH"/>
</dbReference>
<dbReference type="PANTHER" id="PTHR43899">
    <property type="entry name" value="RH59310P"/>
    <property type="match status" value="1"/>
</dbReference>
<evidence type="ECO:0000313" key="7">
    <source>
        <dbReference type="Proteomes" id="UP000261520"/>
    </source>
</evidence>
<keyword evidence="5" id="KW-1133">Transmembrane helix</keyword>
<evidence type="ECO:0000256" key="4">
    <source>
        <dbReference type="ARBA" id="ARBA00023002"/>
    </source>
</evidence>
<evidence type="ECO:0000256" key="3">
    <source>
        <dbReference type="ARBA" id="ARBA00022955"/>
    </source>
</evidence>
<dbReference type="FunFam" id="3.40.50.720:FF:000137">
    <property type="entry name" value="Hydroxysteroid (17-beta) dehydrogenase 3"/>
    <property type="match status" value="1"/>
</dbReference>
<dbReference type="PRINTS" id="PR00081">
    <property type="entry name" value="GDHRDH"/>
</dbReference>
<dbReference type="InterPro" id="IPR002347">
    <property type="entry name" value="SDR_fam"/>
</dbReference>
<keyword evidence="5" id="KW-0472">Membrane</keyword>
<keyword evidence="5" id="KW-0812">Transmembrane</keyword>
<keyword evidence="2" id="KW-0521">NADP</keyword>
<protein>
    <submittedName>
        <fullName evidence="6">Uncharacterized protein</fullName>
    </submittedName>
</protein>
<dbReference type="InterPro" id="IPR020904">
    <property type="entry name" value="Sc_DH/Rdtase_CS"/>
</dbReference>
<proteinExistence type="predicted"/>
<dbReference type="PIRSF" id="PIRSF000126">
    <property type="entry name" value="11-beta-HSD1"/>
    <property type="match status" value="1"/>
</dbReference>
<dbReference type="AlphaFoldDB" id="A0A3B3ZH33"/>
<name>A0A3B3ZH33_9GOBI</name>
<dbReference type="Gene3D" id="3.40.50.720">
    <property type="entry name" value="NAD(P)-binding Rossmann-like Domain"/>
    <property type="match status" value="1"/>
</dbReference>
<dbReference type="GO" id="GO:0006694">
    <property type="term" value="P:steroid biosynthetic process"/>
    <property type="evidence" value="ECO:0007669"/>
    <property type="project" value="UniProtKB-KW"/>
</dbReference>
<keyword evidence="3" id="KW-0443">Lipid metabolism</keyword>
<organism evidence="6 7">
    <name type="scientific">Periophthalmus magnuspinnatus</name>
    <dbReference type="NCBI Taxonomy" id="409849"/>
    <lineage>
        <taxon>Eukaryota</taxon>
        <taxon>Metazoa</taxon>
        <taxon>Chordata</taxon>
        <taxon>Craniata</taxon>
        <taxon>Vertebrata</taxon>
        <taxon>Euteleostomi</taxon>
        <taxon>Actinopterygii</taxon>
        <taxon>Neopterygii</taxon>
        <taxon>Teleostei</taxon>
        <taxon>Neoteleostei</taxon>
        <taxon>Acanthomorphata</taxon>
        <taxon>Gobiaria</taxon>
        <taxon>Gobiiformes</taxon>
        <taxon>Gobioidei</taxon>
        <taxon>Gobiidae</taxon>
        <taxon>Oxudercinae</taxon>
        <taxon>Periophthalmus</taxon>
    </lineage>
</organism>
<comment type="subcellular location">
    <subcellularLocation>
        <location evidence="1">Endoplasmic reticulum</location>
    </subcellularLocation>
</comment>
<sequence length="320" mass="35602">MDFWEFSCMSLGAAFVVYYGLKLILFGRMLLPNFFFPLPKSFFSSMGEWAVVTGASEGIGRAYAFALAERGLNVVIISRTKEKLDKVAQKISDTTDQKVKVLVADFTKDNAINSIEDELKGMNIGVLVNNVAMLVSTLPEKFLASPNLDQMITKIINCNVKTMAKMCKVILPGMVDRGSGVIINISSGAAAIPFPLYTLYSASKIFVERVSQGLQVEYKDRGIIIQAVAPYSVSTQMNFYQPTSTFVLSPEDFVSSSLQYLRVGDRIYGSLIHTMMVRHRVMSVCTLPRGMLFSDSMQKNLQEYVRIQNQNGSHKTQALQ</sequence>
<evidence type="ECO:0000256" key="1">
    <source>
        <dbReference type="ARBA" id="ARBA00004240"/>
    </source>
</evidence>
<keyword evidence="7" id="KW-1185">Reference proteome</keyword>
<dbReference type="Proteomes" id="UP000261520">
    <property type="component" value="Unplaced"/>
</dbReference>
<dbReference type="STRING" id="409849.ENSPMGP00000003908"/>
<evidence type="ECO:0000313" key="6">
    <source>
        <dbReference type="Ensembl" id="ENSPMGP00000003908.1"/>
    </source>
</evidence>
<dbReference type="GO" id="GO:0047045">
    <property type="term" value="F:testosterone dehydrogenase (NADP+) activity"/>
    <property type="evidence" value="ECO:0007669"/>
    <property type="project" value="TreeGrafter"/>
</dbReference>
<feature type="transmembrane region" description="Helical" evidence="5">
    <location>
        <begin position="12"/>
        <end position="31"/>
    </location>
</feature>
<accession>A0A3B3ZH33</accession>
<keyword evidence="3" id="KW-0752">Steroid biosynthesis</keyword>
<evidence type="ECO:0000256" key="2">
    <source>
        <dbReference type="ARBA" id="ARBA00022857"/>
    </source>
</evidence>
<dbReference type="GO" id="GO:0005783">
    <property type="term" value="C:endoplasmic reticulum"/>
    <property type="evidence" value="ECO:0007669"/>
    <property type="project" value="UniProtKB-SubCell"/>
</dbReference>
<dbReference type="Ensembl" id="ENSPMGT00000004154.1">
    <property type="protein sequence ID" value="ENSPMGP00000003908.1"/>
    <property type="gene ID" value="ENSPMGG00000003341.1"/>
</dbReference>
<dbReference type="PANTHER" id="PTHR43899:SF7">
    <property type="entry name" value="17-BETA-HYDROXYSTEROID DEHYDROGENASE TYPE 3"/>
    <property type="match status" value="1"/>
</dbReference>
<evidence type="ECO:0000256" key="5">
    <source>
        <dbReference type="SAM" id="Phobius"/>
    </source>
</evidence>
<dbReference type="SUPFAM" id="SSF51735">
    <property type="entry name" value="NAD(P)-binding Rossmann-fold domains"/>
    <property type="match status" value="1"/>
</dbReference>
<reference evidence="6" key="2">
    <citation type="submission" date="2025-09" db="UniProtKB">
        <authorList>
            <consortium name="Ensembl"/>
        </authorList>
    </citation>
    <scope>IDENTIFICATION</scope>
</reference>
<keyword evidence="3" id="KW-0444">Lipid biosynthesis</keyword>